<feature type="compositionally biased region" description="Polar residues" evidence="1">
    <location>
        <begin position="125"/>
        <end position="136"/>
    </location>
</feature>
<keyword evidence="4" id="KW-1185">Reference proteome</keyword>
<sequence>MEGTVSQLLIIIIAVLGTVVGMALIAMIIWLCVLWNRKRKRRKWCWHLQPHQSYNQDAYGFPPHREMIELGCIRSSDNCVGHHHESTIFNNNTGVSKGLGLGASYRVDQLPALPAPRSWTPSPPYDSQQMNIQNKSGAIPRVVEVSSLSKSRKREPHATEGKKSKSWLRSELPSFKKSFAAKLLPKDSNPCHQHHSSGFVDVDLESASSNNEQNYEGVDLSLCSKNVQFHKSSIVPTHQTPEQHLQKSKSSTKSESSAKKMLIKQFQDQPMACSSSCGSPNLMQQRPLPTDDSVHHHHTSNHRVHCNSSLHHSVPSYGNAERDFSCRRKHGNLETSRRNVCVLPEIIETSPMHDSTLESVGRSPIKFAEHHDSRCQSNHRLYPTSPNMLPHSSVFSPTTVRCNLLKRDMSKKYDFCQSCGRHPDIRTAGSSKRTTRSTQTYWTRRHFSKPRAQKSFDITADPTPSLSWDNLTPAPSPILTLGDTVEEYINVGTERRENLNCPEENGAMGINYVVCEDEEGAVGGW</sequence>
<keyword evidence="2" id="KW-0812">Transmembrane</keyword>
<evidence type="ECO:0000256" key="2">
    <source>
        <dbReference type="SAM" id="Phobius"/>
    </source>
</evidence>
<protein>
    <submittedName>
        <fullName evidence="3">Uncharacterized protein</fullName>
    </submittedName>
</protein>
<feature type="transmembrane region" description="Helical" evidence="2">
    <location>
        <begin position="6"/>
        <end position="33"/>
    </location>
</feature>
<dbReference type="Proteomes" id="UP001381693">
    <property type="component" value="Unassembled WGS sequence"/>
</dbReference>
<keyword evidence="2" id="KW-0472">Membrane</keyword>
<feature type="region of interest" description="Disordered" evidence="1">
    <location>
        <begin position="271"/>
        <end position="309"/>
    </location>
</feature>
<reference evidence="3 4" key="1">
    <citation type="submission" date="2023-11" db="EMBL/GenBank/DDBJ databases">
        <title>Halocaridina rubra genome assembly.</title>
        <authorList>
            <person name="Smith C."/>
        </authorList>
    </citation>
    <scope>NUCLEOTIDE SEQUENCE [LARGE SCALE GENOMIC DNA]</scope>
    <source>
        <strain evidence="3">EP-1</strain>
        <tissue evidence="3">Whole</tissue>
    </source>
</reference>
<feature type="compositionally biased region" description="Polar residues" evidence="1">
    <location>
        <begin position="234"/>
        <end position="243"/>
    </location>
</feature>
<evidence type="ECO:0000313" key="4">
    <source>
        <dbReference type="Proteomes" id="UP001381693"/>
    </source>
</evidence>
<accession>A0AAN8XGM9</accession>
<feature type="region of interest" description="Disordered" evidence="1">
    <location>
        <begin position="234"/>
        <end position="259"/>
    </location>
</feature>
<keyword evidence="2" id="KW-1133">Transmembrane helix</keyword>
<organism evidence="3 4">
    <name type="scientific">Halocaridina rubra</name>
    <name type="common">Hawaiian red shrimp</name>
    <dbReference type="NCBI Taxonomy" id="373956"/>
    <lineage>
        <taxon>Eukaryota</taxon>
        <taxon>Metazoa</taxon>
        <taxon>Ecdysozoa</taxon>
        <taxon>Arthropoda</taxon>
        <taxon>Crustacea</taxon>
        <taxon>Multicrustacea</taxon>
        <taxon>Malacostraca</taxon>
        <taxon>Eumalacostraca</taxon>
        <taxon>Eucarida</taxon>
        <taxon>Decapoda</taxon>
        <taxon>Pleocyemata</taxon>
        <taxon>Caridea</taxon>
        <taxon>Atyoidea</taxon>
        <taxon>Atyidae</taxon>
        <taxon>Halocaridina</taxon>
    </lineage>
</organism>
<dbReference type="AlphaFoldDB" id="A0AAN8XGM9"/>
<feature type="region of interest" description="Disordered" evidence="1">
    <location>
        <begin position="116"/>
        <end position="167"/>
    </location>
</feature>
<feature type="compositionally biased region" description="Basic residues" evidence="1">
    <location>
        <begin position="295"/>
        <end position="305"/>
    </location>
</feature>
<evidence type="ECO:0000256" key="1">
    <source>
        <dbReference type="SAM" id="MobiDB-lite"/>
    </source>
</evidence>
<proteinExistence type="predicted"/>
<comment type="caution">
    <text evidence="3">The sequence shown here is derived from an EMBL/GenBank/DDBJ whole genome shotgun (WGS) entry which is preliminary data.</text>
</comment>
<evidence type="ECO:0000313" key="3">
    <source>
        <dbReference type="EMBL" id="KAK7078824.1"/>
    </source>
</evidence>
<name>A0AAN8XGM9_HALRR</name>
<feature type="compositionally biased region" description="Polar residues" evidence="1">
    <location>
        <begin position="271"/>
        <end position="284"/>
    </location>
</feature>
<dbReference type="EMBL" id="JAXCGZ010007654">
    <property type="protein sequence ID" value="KAK7078824.1"/>
    <property type="molecule type" value="Genomic_DNA"/>
</dbReference>
<gene>
    <name evidence="3" type="ORF">SK128_013852</name>
</gene>